<organism evidence="1">
    <name type="scientific">Culex pipiens</name>
    <name type="common">House mosquito</name>
    <dbReference type="NCBI Taxonomy" id="7175"/>
    <lineage>
        <taxon>Eukaryota</taxon>
        <taxon>Metazoa</taxon>
        <taxon>Ecdysozoa</taxon>
        <taxon>Arthropoda</taxon>
        <taxon>Hexapoda</taxon>
        <taxon>Insecta</taxon>
        <taxon>Pterygota</taxon>
        <taxon>Neoptera</taxon>
        <taxon>Endopterygota</taxon>
        <taxon>Diptera</taxon>
        <taxon>Nematocera</taxon>
        <taxon>Culicoidea</taxon>
        <taxon>Culicidae</taxon>
        <taxon>Culicinae</taxon>
        <taxon>Culicini</taxon>
        <taxon>Culex</taxon>
        <taxon>Culex</taxon>
    </lineage>
</organism>
<evidence type="ECO:0000313" key="1">
    <source>
        <dbReference type="EMBL" id="CAG6459575.1"/>
    </source>
</evidence>
<dbReference type="AlphaFoldDB" id="A0A8D8ANX4"/>
<dbReference type="EMBL" id="HBUE01037960">
    <property type="protein sequence ID" value="CAG6459575.1"/>
    <property type="molecule type" value="Transcribed_RNA"/>
</dbReference>
<reference evidence="1" key="1">
    <citation type="submission" date="2021-05" db="EMBL/GenBank/DDBJ databases">
        <authorList>
            <person name="Alioto T."/>
            <person name="Alioto T."/>
            <person name="Gomez Garrido J."/>
        </authorList>
    </citation>
    <scope>NUCLEOTIDE SEQUENCE</scope>
</reference>
<name>A0A8D8ANX4_CULPI</name>
<proteinExistence type="predicted"/>
<accession>A0A8D8ANX4</accession>
<protein>
    <submittedName>
        <fullName evidence="1">(northern house mosquito) hypothetical protein</fullName>
    </submittedName>
</protein>
<sequence length="128" mass="14375">MAEMRPFGFLMVLAYGTPHGTCLWHSFHLRISLSATHPEHEHDHFAELALVSPKLNRHQRSRQDQVPEPFDHDNRIHAAVSCGFAASTVDAFRVKWLSPPESAMCIHQTNHPATSWLNLASRLGACVS</sequence>